<dbReference type="PANTHER" id="PTHR35566:SF1">
    <property type="entry name" value="TYPE VI SECRETION SYSTEM BASEPLATE COMPONENT TSSK1"/>
    <property type="match status" value="1"/>
</dbReference>
<protein>
    <recommendedName>
        <fullName evidence="3">Type VI secretion system baseplate subunit TssK</fullName>
    </recommendedName>
</protein>
<dbReference type="InterPro" id="IPR010263">
    <property type="entry name" value="T6SS_TssK"/>
</dbReference>
<organism evidence="1 2">
    <name type="scientific">Aliarcobacter thereius</name>
    <dbReference type="NCBI Taxonomy" id="544718"/>
    <lineage>
        <taxon>Bacteria</taxon>
        <taxon>Pseudomonadati</taxon>
        <taxon>Campylobacterota</taxon>
        <taxon>Epsilonproteobacteria</taxon>
        <taxon>Campylobacterales</taxon>
        <taxon>Arcobacteraceae</taxon>
        <taxon>Aliarcobacter</taxon>
    </lineage>
</organism>
<dbReference type="OrthoDB" id="9775333at2"/>
<gene>
    <name evidence="1" type="ORF">AAX29_02013</name>
</gene>
<reference evidence="2" key="1">
    <citation type="submission" date="2015-05" db="EMBL/GenBank/DDBJ databases">
        <authorList>
            <person name="Rovetto F."/>
            <person name="Cocolin L."/>
            <person name="Illeghems K."/>
            <person name="Van Nieuwerburgh F."/>
            <person name="Houf K."/>
        </authorList>
    </citation>
    <scope>NUCLEOTIDE SEQUENCE [LARGE SCALE GENOMIC DNA]</scope>
    <source>
        <strain evidence="2">DU22</strain>
    </source>
</reference>
<dbReference type="AlphaFoldDB" id="A0A1C0B327"/>
<dbReference type="EMBL" id="LCUJ01000013">
    <property type="protein sequence ID" value="OCL96681.1"/>
    <property type="molecule type" value="Genomic_DNA"/>
</dbReference>
<dbReference type="PATRIC" id="fig|544718.51.peg.1982"/>
<dbReference type="Proteomes" id="UP000093281">
    <property type="component" value="Unassembled WGS sequence"/>
</dbReference>
<dbReference type="PANTHER" id="PTHR35566">
    <property type="entry name" value="BLR3599 PROTEIN"/>
    <property type="match status" value="1"/>
</dbReference>
<sequence>MENCRVIWREGLFIRPQHFQQNDRHFDLEIMNRTKSLISNNWGFFKLEIDEHLLNSGKILIKHASGIFQDGTLFEVNSQNNTLLVDITAKDVNKILYLSLPIYIPQSDEIHFDEHKNIQTRFKSRTLSSVPNINTGESSNCELLVADYNYKLSFEEELESYVSLPVCRVSDISISSTISLDKEFSPIFLYFNFSNLLLSQMKELLSSITFRAEKLAEKITNTVMKTTEIGDYLLLQLLNKVESELNFLLTQDKVHPERIFFILVSFTSELAVFMKKEKRLLSQINYNHQKQHESFKNLLQELKSMLVVVLEQNSIVLPINKAKYGIYVASINSKDMIDNSTFVFSVSSDISSSKVREILEVSLKFGTVETIRNLVNYHLVGYQLKPLSNAPKEIPYKVNHLYFKLELNEENIEELRRSSGFAFHLSTEIPNIEFTLWAIKNN</sequence>
<comment type="caution">
    <text evidence="1">The sequence shown here is derived from an EMBL/GenBank/DDBJ whole genome shotgun (WGS) entry which is preliminary data.</text>
</comment>
<evidence type="ECO:0000313" key="1">
    <source>
        <dbReference type="EMBL" id="OCL96681.1"/>
    </source>
</evidence>
<dbReference type="RefSeq" id="WP_066187678.1">
    <property type="nucleotide sequence ID" value="NZ_LCUJ01000013.1"/>
</dbReference>
<dbReference type="NCBIfam" id="TIGR03353">
    <property type="entry name" value="VI_chp_4"/>
    <property type="match status" value="1"/>
</dbReference>
<accession>A0A1C0B327</accession>
<evidence type="ECO:0000313" key="2">
    <source>
        <dbReference type="Proteomes" id="UP000093281"/>
    </source>
</evidence>
<proteinExistence type="predicted"/>
<evidence type="ECO:0008006" key="3">
    <source>
        <dbReference type="Google" id="ProtNLM"/>
    </source>
</evidence>
<dbReference type="Pfam" id="PF05936">
    <property type="entry name" value="T6SS_VasE"/>
    <property type="match status" value="1"/>
</dbReference>
<name>A0A1C0B327_9BACT</name>